<dbReference type="InterPro" id="IPR023346">
    <property type="entry name" value="Lysozyme-like_dom_sf"/>
</dbReference>
<dbReference type="CDD" id="cd13399">
    <property type="entry name" value="Slt35-like"/>
    <property type="match status" value="1"/>
</dbReference>
<sequence>MARLAALPTDADGFAAALSSAHLTITDPASPAAAVAVAGEQLQLHLRALADVPELDEEVLAALDPAARPTLERIIRARQFLQARNAARATPSEPPTELPAWTIVEPESPEVLLGHYREAESITGIPWYWLAAIHVQETRVGRIQGVSSAGAVGPMQFLPTTWAECCTGDPLVTRDAIIGAATYLAQSGGPADMAAAISQYNPNEGYVAVVTAYAENLRDVPELYAGYHAFQVFFGTSAGTVRLPIGYSQAAPIDAAAHLAANPADAA</sequence>
<dbReference type="SUPFAM" id="SSF53955">
    <property type="entry name" value="Lysozyme-like"/>
    <property type="match status" value="1"/>
</dbReference>
<reference evidence="1" key="1">
    <citation type="submission" date="2020-05" db="EMBL/GenBank/DDBJ databases">
        <authorList>
            <person name="Chiriac C."/>
            <person name="Salcher M."/>
            <person name="Ghai R."/>
            <person name="Kavagutti S V."/>
        </authorList>
    </citation>
    <scope>NUCLEOTIDE SEQUENCE</scope>
</reference>
<dbReference type="EMBL" id="CAEZSR010000162">
    <property type="protein sequence ID" value="CAB4582304.1"/>
    <property type="molecule type" value="Genomic_DNA"/>
</dbReference>
<accession>A0A6J6F614</accession>
<protein>
    <submittedName>
        <fullName evidence="1">Unannotated protein</fullName>
    </submittedName>
</protein>
<dbReference type="Gene3D" id="1.10.530.10">
    <property type="match status" value="1"/>
</dbReference>
<proteinExistence type="predicted"/>
<evidence type="ECO:0000313" key="1">
    <source>
        <dbReference type="EMBL" id="CAB4582304.1"/>
    </source>
</evidence>
<name>A0A6J6F614_9ZZZZ</name>
<gene>
    <name evidence="1" type="ORF">UFOPK1493_03173</name>
</gene>
<dbReference type="AlphaFoldDB" id="A0A6J6F614"/>
<organism evidence="1">
    <name type="scientific">freshwater metagenome</name>
    <dbReference type="NCBI Taxonomy" id="449393"/>
    <lineage>
        <taxon>unclassified sequences</taxon>
        <taxon>metagenomes</taxon>
        <taxon>ecological metagenomes</taxon>
    </lineage>
</organism>